<dbReference type="EMBL" id="HBEY01016036">
    <property type="protein sequence ID" value="CAD8604427.1"/>
    <property type="molecule type" value="Transcribed_RNA"/>
</dbReference>
<gene>
    <name evidence="8" type="ORF">CPEL01642_LOCUS7762</name>
</gene>
<evidence type="ECO:0000256" key="5">
    <source>
        <dbReference type="ARBA" id="ARBA00022741"/>
    </source>
</evidence>
<keyword evidence="5" id="KW-0547">Nucleotide-binding</keyword>
<evidence type="ECO:0000313" key="8">
    <source>
        <dbReference type="EMBL" id="CAD8604427.1"/>
    </source>
</evidence>
<keyword evidence="3" id="KW-0808">Transferase</keyword>
<evidence type="ECO:0000256" key="2">
    <source>
        <dbReference type="ARBA" id="ARBA00022642"/>
    </source>
</evidence>
<dbReference type="GO" id="GO:0005524">
    <property type="term" value="F:ATP binding"/>
    <property type="evidence" value="ECO:0007669"/>
    <property type="project" value="UniProtKB-KW"/>
</dbReference>
<dbReference type="SUPFAM" id="SSF52374">
    <property type="entry name" value="Nucleotidylyl transferase"/>
    <property type="match status" value="1"/>
</dbReference>
<evidence type="ECO:0000256" key="6">
    <source>
        <dbReference type="ARBA" id="ARBA00022840"/>
    </source>
</evidence>
<evidence type="ECO:0000256" key="4">
    <source>
        <dbReference type="ARBA" id="ARBA00022695"/>
    </source>
</evidence>
<dbReference type="InterPro" id="IPR005248">
    <property type="entry name" value="NadD/NMNAT"/>
</dbReference>
<proteinExistence type="predicted"/>
<dbReference type="GO" id="GO:0009435">
    <property type="term" value="P:NAD+ biosynthetic process"/>
    <property type="evidence" value="ECO:0007669"/>
    <property type="project" value="InterPro"/>
</dbReference>
<reference evidence="8" key="1">
    <citation type="submission" date="2021-01" db="EMBL/GenBank/DDBJ databases">
        <authorList>
            <person name="Corre E."/>
            <person name="Pelletier E."/>
            <person name="Niang G."/>
            <person name="Scheremetjew M."/>
            <person name="Finn R."/>
            <person name="Kale V."/>
            <person name="Holt S."/>
            <person name="Cochrane G."/>
            <person name="Meng A."/>
            <person name="Brown T."/>
            <person name="Cohen L."/>
        </authorList>
    </citation>
    <scope>NUCLEOTIDE SEQUENCE</scope>
    <source>
        <strain evidence="8">PLY182g</strain>
    </source>
</reference>
<dbReference type="AlphaFoldDB" id="A0A7S0L8U3"/>
<comment type="pathway">
    <text evidence="1">Cofactor biosynthesis; NAD(+) biosynthesis.</text>
</comment>
<keyword evidence="4" id="KW-0548">Nucleotidyltransferase</keyword>
<evidence type="ECO:0008006" key="9">
    <source>
        <dbReference type="Google" id="ProtNLM"/>
    </source>
</evidence>
<evidence type="ECO:0000256" key="1">
    <source>
        <dbReference type="ARBA" id="ARBA00004790"/>
    </source>
</evidence>
<sequence>MVHRLVMCHLAVDTSFGSRFGIKVCDEEVDKPRAMPSVVLMRSLQAKYPEADFIFACGSDQITQVKEWTAAAEPGYWDEIKDAGVEFFNETHFLLLDRPGTELDMQAMPPHVQMVSEALKARGSKMIETDLSSTEVRNRVRPADDVVRFGLRKNEMGGTRAWYDEAEGLVPPSVLGHIVRYGLYARDDLTLEESWEITGDGSDFGYAN</sequence>
<dbReference type="Gene3D" id="3.40.50.620">
    <property type="entry name" value="HUPs"/>
    <property type="match status" value="1"/>
</dbReference>
<evidence type="ECO:0000256" key="7">
    <source>
        <dbReference type="ARBA" id="ARBA00023027"/>
    </source>
</evidence>
<keyword evidence="7" id="KW-0520">NAD</keyword>
<evidence type="ECO:0000256" key="3">
    <source>
        <dbReference type="ARBA" id="ARBA00022679"/>
    </source>
</evidence>
<keyword evidence="6" id="KW-0067">ATP-binding</keyword>
<dbReference type="GO" id="GO:0016779">
    <property type="term" value="F:nucleotidyltransferase activity"/>
    <property type="evidence" value="ECO:0007669"/>
    <property type="project" value="UniProtKB-KW"/>
</dbReference>
<name>A0A7S0L8U3_9EUKA</name>
<keyword evidence="2" id="KW-0662">Pyridine nucleotide biosynthesis</keyword>
<dbReference type="InterPro" id="IPR014729">
    <property type="entry name" value="Rossmann-like_a/b/a_fold"/>
</dbReference>
<organism evidence="8">
    <name type="scientific">Coccolithus braarudii</name>
    <dbReference type="NCBI Taxonomy" id="221442"/>
    <lineage>
        <taxon>Eukaryota</taxon>
        <taxon>Haptista</taxon>
        <taxon>Haptophyta</taxon>
        <taxon>Prymnesiophyceae</taxon>
        <taxon>Coccolithales</taxon>
        <taxon>Coccolithaceae</taxon>
        <taxon>Coccolithus</taxon>
    </lineage>
</organism>
<dbReference type="PANTHER" id="PTHR39321">
    <property type="entry name" value="NICOTINATE-NUCLEOTIDE ADENYLYLTRANSFERASE-RELATED"/>
    <property type="match status" value="1"/>
</dbReference>
<dbReference type="PANTHER" id="PTHR39321:SF3">
    <property type="entry name" value="PHOSPHOPANTETHEINE ADENYLYLTRANSFERASE"/>
    <property type="match status" value="1"/>
</dbReference>
<accession>A0A7S0L8U3</accession>
<protein>
    <recommendedName>
        <fullName evidence="9">Nicotinamide-nucleotide adenylyltransferase</fullName>
    </recommendedName>
</protein>